<dbReference type="EMBL" id="JAULSR010000009">
    <property type="protein sequence ID" value="KAK0612539.1"/>
    <property type="molecule type" value="Genomic_DNA"/>
</dbReference>
<protein>
    <submittedName>
        <fullName evidence="2">Uncharacterized protein</fullName>
    </submittedName>
</protein>
<dbReference type="AlphaFoldDB" id="A0AA39U780"/>
<gene>
    <name evidence="2" type="ORF">B0T17DRAFT_511722</name>
</gene>
<evidence type="ECO:0000313" key="3">
    <source>
        <dbReference type="Proteomes" id="UP001174934"/>
    </source>
</evidence>
<dbReference type="Proteomes" id="UP001174934">
    <property type="component" value="Unassembled WGS sequence"/>
</dbReference>
<feature type="compositionally biased region" description="Polar residues" evidence="1">
    <location>
        <begin position="296"/>
        <end position="305"/>
    </location>
</feature>
<evidence type="ECO:0000256" key="1">
    <source>
        <dbReference type="SAM" id="MobiDB-lite"/>
    </source>
</evidence>
<feature type="compositionally biased region" description="Polar residues" evidence="1">
    <location>
        <begin position="277"/>
        <end position="287"/>
    </location>
</feature>
<comment type="caution">
    <text evidence="2">The sequence shown here is derived from an EMBL/GenBank/DDBJ whole genome shotgun (WGS) entry which is preliminary data.</text>
</comment>
<reference evidence="2" key="1">
    <citation type="submission" date="2023-06" db="EMBL/GenBank/DDBJ databases">
        <title>Genome-scale phylogeny and comparative genomics of the fungal order Sordariales.</title>
        <authorList>
            <consortium name="Lawrence Berkeley National Laboratory"/>
            <person name="Hensen N."/>
            <person name="Bonometti L."/>
            <person name="Westerberg I."/>
            <person name="Brannstrom I.O."/>
            <person name="Guillou S."/>
            <person name="Cros-Aarteil S."/>
            <person name="Calhoun S."/>
            <person name="Haridas S."/>
            <person name="Kuo A."/>
            <person name="Mondo S."/>
            <person name="Pangilinan J."/>
            <person name="Riley R."/>
            <person name="LaButti K."/>
            <person name="Andreopoulos B."/>
            <person name="Lipzen A."/>
            <person name="Chen C."/>
            <person name="Yanf M."/>
            <person name="Daum C."/>
            <person name="Ng V."/>
            <person name="Clum A."/>
            <person name="Steindorff A."/>
            <person name="Ohm R."/>
            <person name="Martin F."/>
            <person name="Silar P."/>
            <person name="Natvig D."/>
            <person name="Lalanne C."/>
            <person name="Gautier V."/>
            <person name="Ament-velasquez S.L."/>
            <person name="Kruys A."/>
            <person name="Hutchinson M.I."/>
            <person name="Powell A.J."/>
            <person name="Barry K."/>
            <person name="Miller A.N."/>
            <person name="Grigoriev I.V."/>
            <person name="Debuchy R."/>
            <person name="Gladieux P."/>
            <person name="Thoren M.H."/>
            <person name="Johannesson H."/>
        </authorList>
    </citation>
    <scope>NUCLEOTIDE SEQUENCE</scope>
    <source>
        <strain evidence="2">SMH3391-2</strain>
    </source>
</reference>
<dbReference type="PANTHER" id="PTHR38122">
    <property type="entry name" value="GLYCOPROTEIN X"/>
    <property type="match status" value="1"/>
</dbReference>
<sequence>MNEDALLEAEYLGKTPALCDSRSPFMSYYTACMKCTYVNSEPNSTEPVSYVSYVGVGSFDQFIEWCESLAPESASSSQVTTELKTVWIVATLSNGNLASQLYTVTMTIPVVSESRKTSGTASNPSSSQSTSLAVSTISSVQNSVSTDSTVSAPSASAGPRTGQEFHDVHLLLTKFLTIDNSLLYRRLNLIPRIQHCPDSLAYWIRRRKRSAARMDEFPPRLHENQFEKAQLHGDSLVPRKPPGEVEGSLPRRELEGQVLEYHELEGSLPPRAELETETLQAAVSNESAKTEGSGGANDNSRTTTIPDGHSK</sequence>
<evidence type="ECO:0000313" key="2">
    <source>
        <dbReference type="EMBL" id="KAK0612539.1"/>
    </source>
</evidence>
<organism evidence="2 3">
    <name type="scientific">Bombardia bombarda</name>
    <dbReference type="NCBI Taxonomy" id="252184"/>
    <lineage>
        <taxon>Eukaryota</taxon>
        <taxon>Fungi</taxon>
        <taxon>Dikarya</taxon>
        <taxon>Ascomycota</taxon>
        <taxon>Pezizomycotina</taxon>
        <taxon>Sordariomycetes</taxon>
        <taxon>Sordariomycetidae</taxon>
        <taxon>Sordariales</taxon>
        <taxon>Lasiosphaeriaceae</taxon>
        <taxon>Bombardia</taxon>
    </lineage>
</organism>
<feature type="region of interest" description="Disordered" evidence="1">
    <location>
        <begin position="230"/>
        <end position="251"/>
    </location>
</feature>
<name>A0AA39U780_9PEZI</name>
<dbReference type="PANTHER" id="PTHR38122:SF1">
    <property type="entry name" value="GLYCOPROTEIN X"/>
    <property type="match status" value="1"/>
</dbReference>
<feature type="region of interest" description="Disordered" evidence="1">
    <location>
        <begin position="264"/>
        <end position="311"/>
    </location>
</feature>
<accession>A0AA39U780</accession>
<proteinExistence type="predicted"/>
<keyword evidence="3" id="KW-1185">Reference proteome</keyword>